<dbReference type="AlphaFoldDB" id="A0AAV5TRI4"/>
<feature type="non-terminal residue" evidence="1">
    <location>
        <position position="77"/>
    </location>
</feature>
<feature type="non-terminal residue" evidence="1">
    <location>
        <position position="1"/>
    </location>
</feature>
<sequence>TVLQLSNLHLLRGRFLPPSMPLRLALECLSDLLFPKRQHVIEESLGRRRCDALLVLLDVIYERDGDDGLVGARHRQP</sequence>
<accession>A0AAV5TRI4</accession>
<dbReference type="Proteomes" id="UP001432027">
    <property type="component" value="Unassembled WGS sequence"/>
</dbReference>
<name>A0AAV5TRI4_9BILA</name>
<evidence type="ECO:0000313" key="2">
    <source>
        <dbReference type="Proteomes" id="UP001432027"/>
    </source>
</evidence>
<organism evidence="1 2">
    <name type="scientific">Pristionchus entomophagus</name>
    <dbReference type="NCBI Taxonomy" id="358040"/>
    <lineage>
        <taxon>Eukaryota</taxon>
        <taxon>Metazoa</taxon>
        <taxon>Ecdysozoa</taxon>
        <taxon>Nematoda</taxon>
        <taxon>Chromadorea</taxon>
        <taxon>Rhabditida</taxon>
        <taxon>Rhabditina</taxon>
        <taxon>Diplogasteromorpha</taxon>
        <taxon>Diplogasteroidea</taxon>
        <taxon>Neodiplogasteridae</taxon>
        <taxon>Pristionchus</taxon>
    </lineage>
</organism>
<keyword evidence="2" id="KW-1185">Reference proteome</keyword>
<comment type="caution">
    <text evidence="1">The sequence shown here is derived from an EMBL/GenBank/DDBJ whole genome shotgun (WGS) entry which is preliminary data.</text>
</comment>
<proteinExistence type="predicted"/>
<gene>
    <name evidence="1" type="ORF">PENTCL1PPCAC_19275</name>
</gene>
<dbReference type="EMBL" id="BTSX01000004">
    <property type="protein sequence ID" value="GMS97100.1"/>
    <property type="molecule type" value="Genomic_DNA"/>
</dbReference>
<evidence type="ECO:0000313" key="1">
    <source>
        <dbReference type="EMBL" id="GMS97100.1"/>
    </source>
</evidence>
<protein>
    <submittedName>
        <fullName evidence="1">Uncharacterized protein</fullName>
    </submittedName>
</protein>
<reference evidence="1" key="1">
    <citation type="submission" date="2023-10" db="EMBL/GenBank/DDBJ databases">
        <title>Genome assembly of Pristionchus species.</title>
        <authorList>
            <person name="Yoshida K."/>
            <person name="Sommer R.J."/>
        </authorList>
    </citation>
    <scope>NUCLEOTIDE SEQUENCE</scope>
    <source>
        <strain evidence="1">RS0144</strain>
    </source>
</reference>